<dbReference type="Proteomes" id="UP000062912">
    <property type="component" value="Unassembled WGS sequence"/>
</dbReference>
<accession>A0A132EM50</accession>
<evidence type="ECO:0000256" key="1">
    <source>
        <dbReference type="SAM" id="Phobius"/>
    </source>
</evidence>
<evidence type="ECO:0000313" key="3">
    <source>
        <dbReference type="Proteomes" id="UP000062912"/>
    </source>
</evidence>
<protein>
    <submittedName>
        <fullName evidence="2">Uncharacterized protein</fullName>
    </submittedName>
</protein>
<gene>
    <name evidence="2" type="ORF">WT56_34415</name>
</gene>
<keyword evidence="1" id="KW-0472">Membrane</keyword>
<evidence type="ECO:0000313" key="2">
    <source>
        <dbReference type="EMBL" id="KWF37436.1"/>
    </source>
</evidence>
<feature type="transmembrane region" description="Helical" evidence="1">
    <location>
        <begin position="40"/>
        <end position="60"/>
    </location>
</feature>
<dbReference type="EMBL" id="LPJR01000002">
    <property type="protein sequence ID" value="KWF37436.1"/>
    <property type="molecule type" value="Genomic_DNA"/>
</dbReference>
<name>A0A132EM50_9BURK</name>
<proteinExistence type="predicted"/>
<reference evidence="2 3" key="1">
    <citation type="submission" date="2015-11" db="EMBL/GenBank/DDBJ databases">
        <title>Expanding the genomic diversity of Burkholderia species for the development of highly accurate diagnostics.</title>
        <authorList>
            <person name="Sahl J."/>
            <person name="Keim P."/>
            <person name="Wagner D."/>
        </authorList>
    </citation>
    <scope>NUCLEOTIDE SEQUENCE [LARGE SCALE GENOMIC DNA]</scope>
    <source>
        <strain evidence="2 3">MSMB368WGS</strain>
    </source>
</reference>
<organism evidence="2 3">
    <name type="scientific">Burkholderia pseudomultivorans</name>
    <dbReference type="NCBI Taxonomy" id="1207504"/>
    <lineage>
        <taxon>Bacteria</taxon>
        <taxon>Pseudomonadati</taxon>
        <taxon>Pseudomonadota</taxon>
        <taxon>Betaproteobacteria</taxon>
        <taxon>Burkholderiales</taxon>
        <taxon>Burkholderiaceae</taxon>
        <taxon>Burkholderia</taxon>
        <taxon>Burkholderia cepacia complex</taxon>
    </lineage>
</organism>
<sequence length="64" mass="7086">MKNVFLTAGLLLGTGTLILLQVKAWHLIVDAQAPFQQFLMWAVIGSTNTTFLAIGLRSVWGREK</sequence>
<dbReference type="AlphaFoldDB" id="A0A132EM50"/>
<comment type="caution">
    <text evidence="2">The sequence shown here is derived from an EMBL/GenBank/DDBJ whole genome shotgun (WGS) entry which is preliminary data.</text>
</comment>
<keyword evidence="1" id="KW-1133">Transmembrane helix</keyword>
<keyword evidence="1" id="KW-0812">Transmembrane</keyword>